<accession>A0AAU9CT04</accession>
<dbReference type="Proteomes" id="UP001321804">
    <property type="component" value="Chromosome"/>
</dbReference>
<proteinExistence type="predicted"/>
<sequence length="43" mass="4819">MSDKTLMDSINELKKFAKGERSKVIVHSISFDSAPEFSSSDKK</sequence>
<name>A0AAU9CT04_9LACO</name>
<evidence type="ECO:0000313" key="1">
    <source>
        <dbReference type="EMBL" id="BDR57134.1"/>
    </source>
</evidence>
<protein>
    <submittedName>
        <fullName evidence="1">Uncharacterized protein</fullName>
    </submittedName>
</protein>
<organism evidence="1 2">
    <name type="scientific">Xylocopilactobacillus apis</name>
    <dbReference type="NCBI Taxonomy" id="2932183"/>
    <lineage>
        <taxon>Bacteria</taxon>
        <taxon>Bacillati</taxon>
        <taxon>Bacillota</taxon>
        <taxon>Bacilli</taxon>
        <taxon>Lactobacillales</taxon>
        <taxon>Lactobacillaceae</taxon>
        <taxon>Xylocopilactobacillus</taxon>
    </lineage>
</organism>
<dbReference type="EMBL" id="AP026801">
    <property type="protein sequence ID" value="BDR57134.1"/>
    <property type="molecule type" value="Genomic_DNA"/>
</dbReference>
<dbReference type="RefSeq" id="WP_317695940.1">
    <property type="nucleotide sequence ID" value="NZ_AP026801.1"/>
</dbReference>
<dbReference type="KEGG" id="xak:KIMC2_16960"/>
<keyword evidence="2" id="KW-1185">Reference proteome</keyword>
<dbReference type="AlphaFoldDB" id="A0AAU9CT04"/>
<reference evidence="1 2" key="1">
    <citation type="journal article" date="2023" name="Microbiol. Spectr.">
        <title>Symbiosis of Carpenter Bees with Uncharacterized Lactic Acid Bacteria Showing NAD Auxotrophy.</title>
        <authorList>
            <person name="Kawasaki S."/>
            <person name="Ozawa K."/>
            <person name="Mori T."/>
            <person name="Yamamoto A."/>
            <person name="Ito M."/>
            <person name="Ohkuma M."/>
            <person name="Sakamoto M."/>
            <person name="Matsutani M."/>
        </authorList>
    </citation>
    <scope>NUCLEOTIDE SEQUENCE [LARGE SCALE GENOMIC DNA]</scope>
    <source>
        <strain evidence="1 2">KimC2</strain>
    </source>
</reference>
<evidence type="ECO:0000313" key="2">
    <source>
        <dbReference type="Proteomes" id="UP001321804"/>
    </source>
</evidence>
<gene>
    <name evidence="1" type="ORF">KIMC2_16960</name>
</gene>